<keyword evidence="2" id="KW-1185">Reference proteome</keyword>
<evidence type="ECO:0000313" key="2">
    <source>
        <dbReference type="Proteomes" id="UP001596025"/>
    </source>
</evidence>
<name>A0ABV9LG62_9ACTN</name>
<dbReference type="RefSeq" id="WP_387986466.1">
    <property type="nucleotide sequence ID" value="NZ_JBHSGR010000002.1"/>
</dbReference>
<organism evidence="1 2">
    <name type="scientific">Geodermatophilus arenarius</name>
    <dbReference type="NCBI Taxonomy" id="1137990"/>
    <lineage>
        <taxon>Bacteria</taxon>
        <taxon>Bacillati</taxon>
        <taxon>Actinomycetota</taxon>
        <taxon>Actinomycetes</taxon>
        <taxon>Geodermatophilales</taxon>
        <taxon>Geodermatophilaceae</taxon>
        <taxon>Geodermatophilus</taxon>
    </lineage>
</organism>
<proteinExistence type="predicted"/>
<dbReference type="EMBL" id="JBHSGR010000002">
    <property type="protein sequence ID" value="MFC4692477.1"/>
    <property type="molecule type" value="Genomic_DNA"/>
</dbReference>
<sequence>MVDVLVRRDDPRTVRCDPGEPPRTGVPQGSVQFAVERFGLTANNLTYAVLGDAWRYWDHFPAPEGWGRVPVWGFGRATASGVDGVAAGDRFFGFWPMSSRVTLEVAAGPGGLADRSAARASLARVYGRYARALPETGFPPGLDDVAAVLRPLFQTGWLLADRVAREGAGVVVLTSASSRTAVCTAAAVRAHGDPPELVGLTSSRHAAATAALGLYDRVLTYEEVGALPADRGAVLVDLAGDPDLRAAVHRRTAGVLRASVVVGATHWTRASFASSGLPGPEPEVFSAPAAAAALDPSSARRIAAAWPDFAATRAPGLLTVEHRTGAQAVTEAWAALLDGDVDPRRGLVLSL</sequence>
<dbReference type="Pfam" id="PF11017">
    <property type="entry name" value="DUF2855"/>
    <property type="match status" value="1"/>
</dbReference>
<gene>
    <name evidence="1" type="ORF">ACFO3M_03650</name>
</gene>
<accession>A0ABV9LG62</accession>
<dbReference type="InterPro" id="IPR021276">
    <property type="entry name" value="DUF2855"/>
</dbReference>
<reference evidence="2" key="1">
    <citation type="journal article" date="2019" name="Int. J. Syst. Evol. Microbiol.">
        <title>The Global Catalogue of Microorganisms (GCM) 10K type strain sequencing project: providing services to taxonomists for standard genome sequencing and annotation.</title>
        <authorList>
            <consortium name="The Broad Institute Genomics Platform"/>
            <consortium name="The Broad Institute Genome Sequencing Center for Infectious Disease"/>
            <person name="Wu L."/>
            <person name="Ma J."/>
        </authorList>
    </citation>
    <scope>NUCLEOTIDE SEQUENCE [LARGE SCALE GENOMIC DNA]</scope>
    <source>
        <strain evidence="2">CCUG 62763</strain>
    </source>
</reference>
<protein>
    <submittedName>
        <fullName evidence="1">DUF2855 family protein</fullName>
    </submittedName>
</protein>
<evidence type="ECO:0000313" key="1">
    <source>
        <dbReference type="EMBL" id="MFC4692477.1"/>
    </source>
</evidence>
<comment type="caution">
    <text evidence="1">The sequence shown here is derived from an EMBL/GenBank/DDBJ whole genome shotgun (WGS) entry which is preliminary data.</text>
</comment>
<dbReference type="Proteomes" id="UP001596025">
    <property type="component" value="Unassembled WGS sequence"/>
</dbReference>